<name>A0A178ID59_9BACT</name>
<sequence length="73" mass="8203">MGRVDNSRIRTTTIRNSGFVSFISATGSLRARNTDHYDARLRRRRFFKSLVIATLSAGGAWIVIESARALTLF</sequence>
<comment type="caution">
    <text evidence="2">The sequence shown here is derived from an EMBL/GenBank/DDBJ whole genome shotgun (WGS) entry which is preliminary data.</text>
</comment>
<proteinExistence type="predicted"/>
<evidence type="ECO:0000313" key="2">
    <source>
        <dbReference type="EMBL" id="OAM86986.1"/>
    </source>
</evidence>
<keyword evidence="3" id="KW-1185">Reference proteome</keyword>
<gene>
    <name evidence="2" type="ORF">AW736_25620</name>
</gene>
<reference evidence="2 3" key="1">
    <citation type="submission" date="2016-01" db="EMBL/GenBank/DDBJ databases">
        <title>High potential of lignocellulose degradation of a new Verrucomicrobia species.</title>
        <authorList>
            <person name="Wang Y."/>
            <person name="Shi Y."/>
            <person name="Qiu Z."/>
            <person name="Liu S."/>
            <person name="Yang H."/>
        </authorList>
    </citation>
    <scope>NUCLEOTIDE SEQUENCE [LARGE SCALE GENOMIC DNA]</scope>
    <source>
        <strain evidence="2 3">TSB47</strain>
    </source>
</reference>
<keyword evidence="1" id="KW-0812">Transmembrane</keyword>
<dbReference type="OrthoDB" id="198800at2"/>
<accession>A0A178ID59</accession>
<organism evidence="2 3">
    <name type="scientific">Termitidicoccus mucosus</name>
    <dbReference type="NCBI Taxonomy" id="1184151"/>
    <lineage>
        <taxon>Bacteria</taxon>
        <taxon>Pseudomonadati</taxon>
        <taxon>Verrucomicrobiota</taxon>
        <taxon>Opitutia</taxon>
        <taxon>Opitutales</taxon>
        <taxon>Opitutaceae</taxon>
        <taxon>Termitidicoccus</taxon>
    </lineage>
</organism>
<dbReference type="AlphaFoldDB" id="A0A178ID59"/>
<dbReference type="Proteomes" id="UP000078486">
    <property type="component" value="Unassembled WGS sequence"/>
</dbReference>
<feature type="transmembrane region" description="Helical" evidence="1">
    <location>
        <begin position="46"/>
        <end position="64"/>
    </location>
</feature>
<evidence type="ECO:0000313" key="3">
    <source>
        <dbReference type="Proteomes" id="UP000078486"/>
    </source>
</evidence>
<dbReference type="STRING" id="1184151.AW736_25620"/>
<dbReference type="EMBL" id="LRRQ01000190">
    <property type="protein sequence ID" value="OAM86986.1"/>
    <property type="molecule type" value="Genomic_DNA"/>
</dbReference>
<evidence type="ECO:0000256" key="1">
    <source>
        <dbReference type="SAM" id="Phobius"/>
    </source>
</evidence>
<keyword evidence="1" id="KW-1133">Transmembrane helix</keyword>
<keyword evidence="1" id="KW-0472">Membrane</keyword>
<protein>
    <submittedName>
        <fullName evidence="2">Uncharacterized protein</fullName>
    </submittedName>
</protein>